<sequence length="46" mass="5067">MLAGAAKFFPQKLGRCPGFLSFYSLAAAKGENKLLTDLFSRLRFLA</sequence>
<accession>A0ABP2R0N0</accession>
<evidence type="ECO:0000313" key="1">
    <source>
        <dbReference type="EMBL" id="EJN94821.1"/>
    </source>
</evidence>
<reference evidence="1 2" key="1">
    <citation type="submission" date="2009-12" db="EMBL/GenBank/DDBJ databases">
        <authorList>
            <person name="Lefebure T."/>
            <person name="Cornejo O.E."/>
            <person name="Pavinski Bitar P.D."/>
            <person name="Lang P."/>
            <person name="Stanhope M.J."/>
        </authorList>
    </citation>
    <scope>NUCLEOTIDE SEQUENCE [LARGE SCALE GENOMIC DNA]</scope>
    <source>
        <strain evidence="1 2">FA-1</strain>
    </source>
</reference>
<comment type="caution">
    <text evidence="1">The sequence shown here is derived from an EMBL/GenBank/DDBJ whole genome shotgun (WGS) entry which is preliminary data.</text>
</comment>
<organism evidence="1 2">
    <name type="scientific">Streptococcus ratti FA-1 = DSM 20564</name>
    <dbReference type="NCBI Taxonomy" id="699248"/>
    <lineage>
        <taxon>Bacteria</taxon>
        <taxon>Bacillati</taxon>
        <taxon>Bacillota</taxon>
        <taxon>Bacilli</taxon>
        <taxon>Lactobacillales</taxon>
        <taxon>Streptococcaceae</taxon>
        <taxon>Streptococcus</taxon>
    </lineage>
</organism>
<gene>
    <name evidence="1" type="ORF">SRA_01794</name>
</gene>
<proteinExistence type="predicted"/>
<evidence type="ECO:0000313" key="2">
    <source>
        <dbReference type="Proteomes" id="UP000007815"/>
    </source>
</evidence>
<name>A0ABP2R0N0_STRRT</name>
<dbReference type="EMBL" id="AJTZ01000004">
    <property type="protein sequence ID" value="EJN94821.1"/>
    <property type="molecule type" value="Genomic_DNA"/>
</dbReference>
<dbReference type="Proteomes" id="UP000007815">
    <property type="component" value="Unassembled WGS sequence"/>
</dbReference>
<keyword evidence="2" id="KW-1185">Reference proteome</keyword>
<protein>
    <submittedName>
        <fullName evidence="1">Uncharacterized protein</fullName>
    </submittedName>
</protein>